<reference evidence="3" key="1">
    <citation type="submission" date="2020-12" db="EMBL/GenBank/DDBJ databases">
        <title>M. sibirica DSM 26468T genome.</title>
        <authorList>
            <person name="Thieme N."/>
            <person name="Rettenmaier R."/>
            <person name="Zverlov V."/>
            <person name="Liebl W."/>
        </authorList>
    </citation>
    <scope>NUCLEOTIDE SEQUENCE</scope>
    <source>
        <strain evidence="3">DSM 26468</strain>
    </source>
</reference>
<feature type="signal peptide" evidence="1">
    <location>
        <begin position="1"/>
        <end position="19"/>
    </location>
</feature>
<keyword evidence="4" id="KW-1185">Reference proteome</keyword>
<dbReference type="RefSeq" id="WP_197659891.1">
    <property type="nucleotide sequence ID" value="NZ_JAEAGR010000002.1"/>
</dbReference>
<gene>
    <name evidence="3" type="ORF">I5677_01960</name>
</gene>
<dbReference type="Pfam" id="PF02368">
    <property type="entry name" value="Big_2"/>
    <property type="match status" value="4"/>
</dbReference>
<dbReference type="InterPro" id="IPR045197">
    <property type="entry name" value="NUP210-like"/>
</dbReference>
<evidence type="ECO:0000256" key="1">
    <source>
        <dbReference type="SAM" id="SignalP"/>
    </source>
</evidence>
<feature type="chain" id="PRO_5038557622" evidence="1">
    <location>
        <begin position="20"/>
        <end position="320"/>
    </location>
</feature>
<dbReference type="Proteomes" id="UP000623269">
    <property type="component" value="Unassembled WGS sequence"/>
</dbReference>
<organism evidence="3 4">
    <name type="scientific">Mobilitalea sibirica</name>
    <dbReference type="NCBI Taxonomy" id="1462919"/>
    <lineage>
        <taxon>Bacteria</taxon>
        <taxon>Bacillati</taxon>
        <taxon>Bacillota</taxon>
        <taxon>Clostridia</taxon>
        <taxon>Lachnospirales</taxon>
        <taxon>Lachnospiraceae</taxon>
        <taxon>Mobilitalea</taxon>
    </lineage>
</organism>
<dbReference type="InterPro" id="IPR003343">
    <property type="entry name" value="Big_2"/>
</dbReference>
<dbReference type="SMART" id="SM00635">
    <property type="entry name" value="BID_2"/>
    <property type="match status" value="4"/>
</dbReference>
<feature type="domain" description="BIG2" evidence="2">
    <location>
        <begin position="103"/>
        <end position="171"/>
    </location>
</feature>
<dbReference type="EMBL" id="JAEAGR010000002">
    <property type="protein sequence ID" value="MBH1939656.1"/>
    <property type="molecule type" value="Genomic_DNA"/>
</dbReference>
<comment type="caution">
    <text evidence="3">The sequence shown here is derived from an EMBL/GenBank/DDBJ whole genome shotgun (WGS) entry which is preliminary data.</text>
</comment>
<evidence type="ECO:0000313" key="4">
    <source>
        <dbReference type="Proteomes" id="UP000623269"/>
    </source>
</evidence>
<sequence>MKKMRLFLSILLIISIATFSNTHLTNDKAQAAIYINDTTFTLEVGHYRTLRIHGTSSRARWHTSNSNVADITREGRVIAKSPGKATVTAYVAGTRIRNYVTVIKLSDTELTMKSGTTHPLSIIGTDSDITWKSSDESVVTVSDTGEITAKEPGAATIIATVDGKDLDSKVNVFDISQDSVVLEDDGILGIGHIKTLKVKGATSKVTWSSSDESVAVVTHNGRVYAKDDGTTTITASINGFKLTSEVRVLSMSPKWVSFFKGDTKKLQVYGTDSKVVWSSNNEKVATVSSDGTVTGKSPGTATIYGFVDGRKVRAKVWVLK</sequence>
<feature type="domain" description="BIG2" evidence="2">
    <location>
        <begin position="29"/>
        <end position="101"/>
    </location>
</feature>
<dbReference type="InterPro" id="IPR008964">
    <property type="entry name" value="Invasin/intimin_cell_adhesion"/>
</dbReference>
<name>A0A8J7HA66_9FIRM</name>
<protein>
    <submittedName>
        <fullName evidence="3">Ig-like domain-containing protein</fullName>
    </submittedName>
</protein>
<dbReference type="PANTHER" id="PTHR23019:SF0">
    <property type="entry name" value="NUCLEAR PORE MEMBRANE GLYCOPROTEIN 210"/>
    <property type="match status" value="1"/>
</dbReference>
<dbReference type="PANTHER" id="PTHR23019">
    <property type="entry name" value="NUCLEAR PORE MEMBRANE GLYCOPROTEIN GP210-RELATED"/>
    <property type="match status" value="1"/>
</dbReference>
<feature type="domain" description="BIG2" evidence="2">
    <location>
        <begin position="176"/>
        <end position="247"/>
    </location>
</feature>
<evidence type="ECO:0000313" key="3">
    <source>
        <dbReference type="EMBL" id="MBH1939656.1"/>
    </source>
</evidence>
<evidence type="ECO:0000259" key="2">
    <source>
        <dbReference type="SMART" id="SM00635"/>
    </source>
</evidence>
<proteinExistence type="predicted"/>
<dbReference type="AlphaFoldDB" id="A0A8J7HA66"/>
<accession>A0A8J7HA66</accession>
<dbReference type="Gene3D" id="2.60.40.1080">
    <property type="match status" value="4"/>
</dbReference>
<feature type="domain" description="BIG2" evidence="2">
    <location>
        <begin position="248"/>
        <end position="316"/>
    </location>
</feature>
<keyword evidence="1" id="KW-0732">Signal</keyword>
<dbReference type="SUPFAM" id="SSF49373">
    <property type="entry name" value="Invasin/intimin cell-adhesion fragments"/>
    <property type="match status" value="4"/>
</dbReference>